<keyword evidence="1" id="KW-0540">Nuclease</keyword>
<dbReference type="EMBL" id="CDSC02000007">
    <property type="protein sequence ID" value="SEH56610.1"/>
    <property type="molecule type" value="Genomic_DNA"/>
</dbReference>
<dbReference type="Gene3D" id="3.40.91.50">
    <property type="match status" value="1"/>
</dbReference>
<dbReference type="AlphaFoldDB" id="A0A1H6J3V9"/>
<name>A0A1H6J3V9_9GAMM</name>
<dbReference type="Pfam" id="PF09491">
    <property type="entry name" value="RE_AlwI"/>
    <property type="match status" value="1"/>
</dbReference>
<sequence>MSTAQGNMADIVCDYGDFGLTVEVTMQGGQRQYETEGEPVTRHLAKVKRETDKPAYCFFIAPNINEACIAYFYGLHKINISYYGGKSTIVPLPLSIFLKNG</sequence>
<protein>
    <submittedName>
        <fullName evidence="1">Putative restriction endonuclease</fullName>
    </submittedName>
</protein>
<proteinExistence type="predicted"/>
<keyword evidence="1" id="KW-0255">Endonuclease</keyword>
<evidence type="ECO:0000313" key="1">
    <source>
        <dbReference type="EMBL" id="SEH56610.1"/>
    </source>
</evidence>
<dbReference type="InterPro" id="IPR018573">
    <property type="entry name" value="Restrct_endonuc_II_AlwI"/>
</dbReference>
<gene>
    <name evidence="1" type="ORF">BAZSYMA_V2ACONTIG307880_1</name>
</gene>
<reference evidence="2" key="1">
    <citation type="submission" date="2016-06" db="EMBL/GenBank/DDBJ databases">
        <authorList>
            <person name="Petersen J."/>
            <person name="Sayavedra L."/>
        </authorList>
    </citation>
    <scope>NUCLEOTIDE SEQUENCE [LARGE SCALE GENOMIC DNA]</scope>
    <source>
        <strain evidence="2">BazSymA</strain>
    </source>
</reference>
<organism evidence="1 2">
    <name type="scientific">Bathymodiolus azoricus thioautotrophic gill symbiont</name>
    <dbReference type="NCBI Taxonomy" id="235205"/>
    <lineage>
        <taxon>Bacteria</taxon>
        <taxon>Pseudomonadati</taxon>
        <taxon>Pseudomonadota</taxon>
        <taxon>Gammaproteobacteria</taxon>
        <taxon>sulfur-oxidizing symbionts</taxon>
    </lineage>
</organism>
<keyword evidence="1" id="KW-0378">Hydrolase</keyword>
<accession>A0A1H6J3V9</accession>
<dbReference type="Proteomes" id="UP000198988">
    <property type="component" value="Unassembled WGS sequence"/>
</dbReference>
<dbReference type="GO" id="GO:0004519">
    <property type="term" value="F:endonuclease activity"/>
    <property type="evidence" value="ECO:0007669"/>
    <property type="project" value="UniProtKB-KW"/>
</dbReference>
<evidence type="ECO:0000313" key="2">
    <source>
        <dbReference type="Proteomes" id="UP000198988"/>
    </source>
</evidence>